<keyword evidence="5" id="KW-1185">Reference proteome</keyword>
<gene>
    <name evidence="4" type="ORF">QX51_08780</name>
</gene>
<dbReference type="Pfam" id="PF00465">
    <property type="entry name" value="Fe-ADH"/>
    <property type="match status" value="1"/>
</dbReference>
<comment type="caution">
    <text evidence="4">The sequence shown here is derived from an EMBL/GenBank/DDBJ whole genome shotgun (WGS) entry which is preliminary data.</text>
</comment>
<evidence type="ECO:0000313" key="4">
    <source>
        <dbReference type="EMBL" id="KHS57321.1"/>
    </source>
</evidence>
<evidence type="ECO:0000259" key="2">
    <source>
        <dbReference type="Pfam" id="PF00465"/>
    </source>
</evidence>
<protein>
    <submittedName>
        <fullName evidence="4">Propanediol utilization protein</fullName>
    </submittedName>
</protein>
<dbReference type="STRING" id="1577792.QX51_08780"/>
<dbReference type="FunFam" id="3.40.50.1970:FF:000003">
    <property type="entry name" value="Alcohol dehydrogenase, iron-containing"/>
    <property type="match status" value="1"/>
</dbReference>
<dbReference type="InterPro" id="IPR039697">
    <property type="entry name" value="Alcohol_dehydrogenase_Fe"/>
</dbReference>
<name>A0A0B3VKL6_9FIRM</name>
<keyword evidence="1" id="KW-0560">Oxidoreductase</keyword>
<dbReference type="AlphaFoldDB" id="A0A0B3VKL6"/>
<dbReference type="Proteomes" id="UP000031189">
    <property type="component" value="Unassembled WGS sequence"/>
</dbReference>
<dbReference type="CDD" id="cd08180">
    <property type="entry name" value="PDD"/>
    <property type="match status" value="1"/>
</dbReference>
<dbReference type="PANTHER" id="PTHR11496:SF83">
    <property type="entry name" value="HYDROXYACID-OXOACID TRANSHYDROGENASE, MITOCHONDRIAL"/>
    <property type="match status" value="1"/>
</dbReference>
<accession>A0A0B3VKL6</accession>
<organism evidence="4 5">
    <name type="scientific">Terrisporobacter othiniensis</name>
    <dbReference type="NCBI Taxonomy" id="1577792"/>
    <lineage>
        <taxon>Bacteria</taxon>
        <taxon>Bacillati</taxon>
        <taxon>Bacillota</taxon>
        <taxon>Clostridia</taxon>
        <taxon>Peptostreptococcales</taxon>
        <taxon>Peptostreptococcaceae</taxon>
        <taxon>Terrisporobacter</taxon>
    </lineage>
</organism>
<dbReference type="OrthoDB" id="9804734at2"/>
<feature type="domain" description="Alcohol dehydrogenase iron-type/glycerol dehydrogenase GldA" evidence="2">
    <location>
        <begin position="8"/>
        <end position="159"/>
    </location>
</feature>
<dbReference type="Gene3D" id="1.20.1090.10">
    <property type="entry name" value="Dehydroquinate synthase-like - alpha domain"/>
    <property type="match status" value="1"/>
</dbReference>
<feature type="domain" description="Fe-containing alcohol dehydrogenase-like C-terminal" evidence="3">
    <location>
        <begin position="170"/>
        <end position="370"/>
    </location>
</feature>
<evidence type="ECO:0000256" key="1">
    <source>
        <dbReference type="ARBA" id="ARBA00023002"/>
    </source>
</evidence>
<proteinExistence type="predicted"/>
<dbReference type="GO" id="GO:0004022">
    <property type="term" value="F:alcohol dehydrogenase (NAD+) activity"/>
    <property type="evidence" value="ECO:0007669"/>
    <property type="project" value="UniProtKB-ARBA"/>
</dbReference>
<reference evidence="4 5" key="1">
    <citation type="submission" date="2014-12" db="EMBL/GenBank/DDBJ databases">
        <title>Draft genome sequence of Terrisporobacter sp. 08-306576, isolated from the blood culture of a bacteremia patient.</title>
        <authorList>
            <person name="Lund L.C."/>
            <person name="Sydenham T.V."/>
            <person name="Hogh S.V."/>
            <person name="Skov M.N."/>
            <person name="Kemp M."/>
            <person name="Justesen U.S."/>
        </authorList>
    </citation>
    <scope>NUCLEOTIDE SEQUENCE [LARGE SCALE GENOMIC DNA]</scope>
    <source>
        <strain evidence="4 5">08-306576</strain>
    </source>
</reference>
<evidence type="ECO:0000313" key="5">
    <source>
        <dbReference type="Proteomes" id="UP000031189"/>
    </source>
</evidence>
<dbReference type="SUPFAM" id="SSF56796">
    <property type="entry name" value="Dehydroquinate synthase-like"/>
    <property type="match status" value="1"/>
</dbReference>
<dbReference type="PANTHER" id="PTHR11496">
    <property type="entry name" value="ALCOHOL DEHYDROGENASE"/>
    <property type="match status" value="1"/>
</dbReference>
<dbReference type="InterPro" id="IPR001670">
    <property type="entry name" value="ADH_Fe/GldA"/>
</dbReference>
<dbReference type="InterPro" id="IPR056798">
    <property type="entry name" value="ADH_Fe_C"/>
</dbReference>
<evidence type="ECO:0000259" key="3">
    <source>
        <dbReference type="Pfam" id="PF25137"/>
    </source>
</evidence>
<dbReference type="Gene3D" id="3.40.50.1970">
    <property type="match status" value="1"/>
</dbReference>
<dbReference type="PROSITE" id="PS00913">
    <property type="entry name" value="ADH_IRON_1"/>
    <property type="match status" value="1"/>
</dbReference>
<dbReference type="RefSeq" id="WP_039679532.1">
    <property type="nucleotide sequence ID" value="NZ_JWHR01000079.1"/>
</dbReference>
<dbReference type="InterPro" id="IPR018211">
    <property type="entry name" value="ADH_Fe_CS"/>
</dbReference>
<dbReference type="Pfam" id="PF25137">
    <property type="entry name" value="ADH_Fe_C"/>
    <property type="match status" value="1"/>
</dbReference>
<dbReference type="EMBL" id="JWHR01000079">
    <property type="protein sequence ID" value="KHS57321.1"/>
    <property type="molecule type" value="Genomic_DNA"/>
</dbReference>
<dbReference type="FunFam" id="1.20.1090.10:FF:000001">
    <property type="entry name" value="Aldehyde-alcohol dehydrogenase"/>
    <property type="match status" value="1"/>
</dbReference>
<dbReference type="GO" id="GO:0046872">
    <property type="term" value="F:metal ion binding"/>
    <property type="evidence" value="ECO:0007669"/>
    <property type="project" value="InterPro"/>
</dbReference>
<sequence>MSNVYVKTRIYSGDKSIKYLEEIKNQVILIVCDKFLVESKAVSYLTNILESNNEIHIYDGVVPDPSTEVVVEGIKHICKEKPSILIGFGGGSAIDTAKAILYLTKLENLTSQPLFIAVPTTSGTGTEVTSLTVITDKESNVKKIIESEDILPDVALLDPALTLTVPKAITANTGMDVLTHALEAYVSKNNNAFSDALSEKSIELLIKSLVKCYEEGNNLDSRKMMQEASTLAGMSFNIAGLGLNHSIAHQLGATFHIPHGLANAMLLNSVIDYNCKDELILKKYAKLSYKLQFVNIDENPKIAVEILKRIIKTMMISMNMPLRIRDMNISQADYQNSINIMVENTLKDRCLPTTPKDISSDDIKEILLQIY</sequence>